<name>A0AA94L1H6_DESDE</name>
<comment type="caution">
    <text evidence="1">The sequence shown here is derived from an EMBL/GenBank/DDBJ whole genome shotgun (WGS) entry which is preliminary data.</text>
</comment>
<evidence type="ECO:0000313" key="1">
    <source>
        <dbReference type="EMBL" id="SFW23671.1"/>
    </source>
</evidence>
<organism evidence="1 2">
    <name type="scientific">Desulfovibrio desulfuricans</name>
    <dbReference type="NCBI Taxonomy" id="876"/>
    <lineage>
        <taxon>Bacteria</taxon>
        <taxon>Pseudomonadati</taxon>
        <taxon>Thermodesulfobacteriota</taxon>
        <taxon>Desulfovibrionia</taxon>
        <taxon>Desulfovibrionales</taxon>
        <taxon>Desulfovibrionaceae</taxon>
        <taxon>Desulfovibrio</taxon>
    </lineage>
</organism>
<dbReference type="Proteomes" id="UP000182680">
    <property type="component" value="Unassembled WGS sequence"/>
</dbReference>
<dbReference type="Gene3D" id="1.10.238.160">
    <property type="match status" value="1"/>
</dbReference>
<dbReference type="RefSeq" id="WP_072311295.1">
    <property type="nucleotide sequence ID" value="NZ_FPIW01000005.1"/>
</dbReference>
<dbReference type="Pfam" id="PF05930">
    <property type="entry name" value="Phage_AlpA"/>
    <property type="match status" value="1"/>
</dbReference>
<evidence type="ECO:0000313" key="2">
    <source>
        <dbReference type="Proteomes" id="UP000182680"/>
    </source>
</evidence>
<dbReference type="AlphaFoldDB" id="A0AA94L1H6"/>
<protein>
    <submittedName>
        <fullName evidence="1">Transcriptional regulator, AlpA family</fullName>
    </submittedName>
</protein>
<gene>
    <name evidence="1" type="ORF">SAMN02910291_00509</name>
</gene>
<dbReference type="InterPro" id="IPR010260">
    <property type="entry name" value="AlpA"/>
</dbReference>
<proteinExistence type="predicted"/>
<sequence>MYQERQERLIRAPEFMELLGIKKSKFYAAKKEGKIPSPVSLTKRSKAWPASTVERVIEDIKSGQLSL</sequence>
<reference evidence="2" key="1">
    <citation type="submission" date="2016-11" db="EMBL/GenBank/DDBJ databases">
        <authorList>
            <person name="Jaros S."/>
            <person name="Januszkiewicz K."/>
            <person name="Wedrychowicz H."/>
        </authorList>
    </citation>
    <scope>NUCLEOTIDE SEQUENCE [LARGE SCALE GENOMIC DNA]</scope>
    <source>
        <strain evidence="2">DSM 7057</strain>
    </source>
</reference>
<accession>A0AA94L1H6</accession>
<dbReference type="EMBL" id="FPIW01000005">
    <property type="protein sequence ID" value="SFW23671.1"/>
    <property type="molecule type" value="Genomic_DNA"/>
</dbReference>